<dbReference type="PROSITE" id="PS50011">
    <property type="entry name" value="PROTEIN_KINASE_DOM"/>
    <property type="match status" value="1"/>
</dbReference>
<evidence type="ECO:0000259" key="2">
    <source>
        <dbReference type="PROSITE" id="PS50011"/>
    </source>
</evidence>
<reference evidence="3" key="1">
    <citation type="journal article" date="2023" name="Mol. Phylogenet. Evol.">
        <title>Genome-scale phylogeny and comparative genomics of the fungal order Sordariales.</title>
        <authorList>
            <person name="Hensen N."/>
            <person name="Bonometti L."/>
            <person name="Westerberg I."/>
            <person name="Brannstrom I.O."/>
            <person name="Guillou S."/>
            <person name="Cros-Aarteil S."/>
            <person name="Calhoun S."/>
            <person name="Haridas S."/>
            <person name="Kuo A."/>
            <person name="Mondo S."/>
            <person name="Pangilinan J."/>
            <person name="Riley R."/>
            <person name="LaButti K."/>
            <person name="Andreopoulos B."/>
            <person name="Lipzen A."/>
            <person name="Chen C."/>
            <person name="Yan M."/>
            <person name="Daum C."/>
            <person name="Ng V."/>
            <person name="Clum A."/>
            <person name="Steindorff A."/>
            <person name="Ohm R.A."/>
            <person name="Martin F."/>
            <person name="Silar P."/>
            <person name="Natvig D.O."/>
            <person name="Lalanne C."/>
            <person name="Gautier V."/>
            <person name="Ament-Velasquez S.L."/>
            <person name="Kruys A."/>
            <person name="Hutchinson M.I."/>
            <person name="Powell A.J."/>
            <person name="Barry K."/>
            <person name="Miller A.N."/>
            <person name="Grigoriev I.V."/>
            <person name="Debuchy R."/>
            <person name="Gladieux P."/>
            <person name="Hiltunen Thoren M."/>
            <person name="Johannesson H."/>
        </authorList>
    </citation>
    <scope>NUCLEOTIDE SEQUENCE</scope>
    <source>
        <strain evidence="3">CBS 731.68</strain>
    </source>
</reference>
<dbReference type="GeneID" id="87832424"/>
<evidence type="ECO:0000256" key="1">
    <source>
        <dbReference type="SAM" id="MobiDB-lite"/>
    </source>
</evidence>
<dbReference type="RefSeq" id="XP_062645933.1">
    <property type="nucleotide sequence ID" value="XM_062795656.1"/>
</dbReference>
<dbReference type="EMBL" id="MU853231">
    <property type="protein sequence ID" value="KAK4122162.1"/>
    <property type="molecule type" value="Genomic_DNA"/>
</dbReference>
<dbReference type="SUPFAM" id="SSF56112">
    <property type="entry name" value="Protein kinase-like (PK-like)"/>
    <property type="match status" value="1"/>
</dbReference>
<reference evidence="3" key="2">
    <citation type="submission" date="2023-05" db="EMBL/GenBank/DDBJ databases">
        <authorList>
            <consortium name="Lawrence Berkeley National Laboratory"/>
            <person name="Steindorff A."/>
            <person name="Hensen N."/>
            <person name="Bonometti L."/>
            <person name="Westerberg I."/>
            <person name="Brannstrom I.O."/>
            <person name="Guillou S."/>
            <person name="Cros-Aarteil S."/>
            <person name="Calhoun S."/>
            <person name="Haridas S."/>
            <person name="Kuo A."/>
            <person name="Mondo S."/>
            <person name="Pangilinan J."/>
            <person name="Riley R."/>
            <person name="Labutti K."/>
            <person name="Andreopoulos B."/>
            <person name="Lipzen A."/>
            <person name="Chen C."/>
            <person name="Yanf M."/>
            <person name="Daum C."/>
            <person name="Ng V."/>
            <person name="Clum A."/>
            <person name="Ohm R."/>
            <person name="Martin F."/>
            <person name="Silar P."/>
            <person name="Natvig D."/>
            <person name="Lalanne C."/>
            <person name="Gautier V."/>
            <person name="Ament-Velasquez S.L."/>
            <person name="Kruys A."/>
            <person name="Hutchinson M.I."/>
            <person name="Powell A.J."/>
            <person name="Barry K."/>
            <person name="Miller A.N."/>
            <person name="Grigoriev I.V."/>
            <person name="Debuchy R."/>
            <person name="Gladieux P."/>
            <person name="Thoren M.H."/>
            <person name="Johannesson H."/>
        </authorList>
    </citation>
    <scope>NUCLEOTIDE SEQUENCE</scope>
    <source>
        <strain evidence="3">CBS 731.68</strain>
    </source>
</reference>
<accession>A0AAN6TWQ8</accession>
<dbReference type="GO" id="GO:0005524">
    <property type="term" value="F:ATP binding"/>
    <property type="evidence" value="ECO:0007669"/>
    <property type="project" value="InterPro"/>
</dbReference>
<evidence type="ECO:0000313" key="3">
    <source>
        <dbReference type="EMBL" id="KAK4122162.1"/>
    </source>
</evidence>
<feature type="region of interest" description="Disordered" evidence="1">
    <location>
        <begin position="1"/>
        <end position="25"/>
    </location>
</feature>
<feature type="compositionally biased region" description="Basic residues" evidence="1">
    <location>
        <begin position="1"/>
        <end position="10"/>
    </location>
</feature>
<gene>
    <name evidence="3" type="ORF">N657DRAFT_672778</name>
</gene>
<dbReference type="GO" id="GO:0004672">
    <property type="term" value="F:protein kinase activity"/>
    <property type="evidence" value="ECO:0007669"/>
    <property type="project" value="InterPro"/>
</dbReference>
<dbReference type="Gene3D" id="1.10.510.10">
    <property type="entry name" value="Transferase(Phosphotransferase) domain 1"/>
    <property type="match status" value="1"/>
</dbReference>
<proteinExistence type="predicted"/>
<dbReference type="Proteomes" id="UP001302602">
    <property type="component" value="Unassembled WGS sequence"/>
</dbReference>
<dbReference type="AlphaFoldDB" id="A0AAN6TWQ8"/>
<evidence type="ECO:0000313" key="4">
    <source>
        <dbReference type="Proteomes" id="UP001302602"/>
    </source>
</evidence>
<keyword evidence="4" id="KW-1185">Reference proteome</keyword>
<name>A0AAN6TWQ8_9PEZI</name>
<dbReference type="InterPro" id="IPR000719">
    <property type="entry name" value="Prot_kinase_dom"/>
</dbReference>
<protein>
    <recommendedName>
        <fullName evidence="2">Protein kinase domain-containing protein</fullName>
    </recommendedName>
</protein>
<feature type="domain" description="Protein kinase" evidence="2">
    <location>
        <begin position="1"/>
        <end position="196"/>
    </location>
</feature>
<sequence length="196" mass="22394">MATSSTRRRYCGLSKSKGSPPKSRKQLETAQFRSVGKCWSCSNDLPPSHRRGIMHQMIHIVQQLHDKRIIHGDIKLEKKFLDNQGKLWLCDLAEGRYLDEDEHVQDGKQHCTNRLLRSQRSGRDPPPAIIDNDLYGLDLSIWQLYTGRILHGDLGGDDVDVWARQLNGETVSVTEVQDWEVRSIITNLLRQGGARI</sequence>
<dbReference type="InterPro" id="IPR011009">
    <property type="entry name" value="Kinase-like_dom_sf"/>
</dbReference>
<organism evidence="3 4">
    <name type="scientific">Parathielavia appendiculata</name>
    <dbReference type="NCBI Taxonomy" id="2587402"/>
    <lineage>
        <taxon>Eukaryota</taxon>
        <taxon>Fungi</taxon>
        <taxon>Dikarya</taxon>
        <taxon>Ascomycota</taxon>
        <taxon>Pezizomycotina</taxon>
        <taxon>Sordariomycetes</taxon>
        <taxon>Sordariomycetidae</taxon>
        <taxon>Sordariales</taxon>
        <taxon>Chaetomiaceae</taxon>
        <taxon>Parathielavia</taxon>
    </lineage>
</organism>
<comment type="caution">
    <text evidence="3">The sequence shown here is derived from an EMBL/GenBank/DDBJ whole genome shotgun (WGS) entry which is preliminary data.</text>
</comment>